<gene>
    <name evidence="2" type="ORF">MKW98_007962</name>
</gene>
<dbReference type="EMBL" id="JAJJMB010013673">
    <property type="protein sequence ID" value="KAI3866307.1"/>
    <property type="molecule type" value="Genomic_DNA"/>
</dbReference>
<name>A0AAD4S5Y7_9MAGN</name>
<organism evidence="2 3">
    <name type="scientific">Papaver atlanticum</name>
    <dbReference type="NCBI Taxonomy" id="357466"/>
    <lineage>
        <taxon>Eukaryota</taxon>
        <taxon>Viridiplantae</taxon>
        <taxon>Streptophyta</taxon>
        <taxon>Embryophyta</taxon>
        <taxon>Tracheophyta</taxon>
        <taxon>Spermatophyta</taxon>
        <taxon>Magnoliopsida</taxon>
        <taxon>Ranunculales</taxon>
        <taxon>Papaveraceae</taxon>
        <taxon>Papaveroideae</taxon>
        <taxon>Papaver</taxon>
    </lineage>
</organism>
<reference evidence="2" key="1">
    <citation type="submission" date="2022-04" db="EMBL/GenBank/DDBJ databases">
        <title>A functionally conserved STORR gene fusion in Papaver species that diverged 16.8 million years ago.</title>
        <authorList>
            <person name="Catania T."/>
        </authorList>
    </citation>
    <scope>NUCLEOTIDE SEQUENCE</scope>
    <source>
        <strain evidence="2">S-188037</strain>
    </source>
</reference>
<dbReference type="Proteomes" id="UP001202328">
    <property type="component" value="Unassembled WGS sequence"/>
</dbReference>
<protein>
    <submittedName>
        <fullName evidence="2">Uncharacterized protein</fullName>
    </submittedName>
</protein>
<dbReference type="AlphaFoldDB" id="A0AAD4S5Y7"/>
<evidence type="ECO:0000256" key="1">
    <source>
        <dbReference type="SAM" id="MobiDB-lite"/>
    </source>
</evidence>
<feature type="region of interest" description="Disordered" evidence="1">
    <location>
        <begin position="85"/>
        <end position="111"/>
    </location>
</feature>
<sequence>MAKILLSSNSGIKSESNNHKVIPMIIIPVVITNGEDLVVPVVRSYPGGQEVVTCHKSFCGNKRNKTATDDPEPRLTKLPTAMARVNSRSGNKKSGVITQKPHGQNLTQKHAKREAQPWICCYGSKYNKEDGLTAHQQETGHKNNS</sequence>
<proteinExistence type="predicted"/>
<accession>A0AAD4S5Y7</accession>
<comment type="caution">
    <text evidence="2">The sequence shown here is derived from an EMBL/GenBank/DDBJ whole genome shotgun (WGS) entry which is preliminary data.</text>
</comment>
<evidence type="ECO:0000313" key="3">
    <source>
        <dbReference type="Proteomes" id="UP001202328"/>
    </source>
</evidence>
<evidence type="ECO:0000313" key="2">
    <source>
        <dbReference type="EMBL" id="KAI3866307.1"/>
    </source>
</evidence>
<keyword evidence="3" id="KW-1185">Reference proteome</keyword>